<dbReference type="AlphaFoldDB" id="A0A840ENK0"/>
<dbReference type="EMBL" id="JACIFP010000001">
    <property type="protein sequence ID" value="MBB4134385.1"/>
    <property type="molecule type" value="Genomic_DNA"/>
</dbReference>
<dbReference type="SUPFAM" id="SSF54593">
    <property type="entry name" value="Glyoxalase/Bleomycin resistance protein/Dihydroxybiphenyl dioxygenase"/>
    <property type="match status" value="1"/>
</dbReference>
<evidence type="ECO:0000313" key="2">
    <source>
        <dbReference type="EMBL" id="MBB4134385.1"/>
    </source>
</evidence>
<organism evidence="2 3">
    <name type="scientific">Gordonia humi</name>
    <dbReference type="NCBI Taxonomy" id="686429"/>
    <lineage>
        <taxon>Bacteria</taxon>
        <taxon>Bacillati</taxon>
        <taxon>Actinomycetota</taxon>
        <taxon>Actinomycetes</taxon>
        <taxon>Mycobacteriales</taxon>
        <taxon>Gordoniaceae</taxon>
        <taxon>Gordonia</taxon>
    </lineage>
</organism>
<dbReference type="RefSeq" id="WP_183369567.1">
    <property type="nucleotide sequence ID" value="NZ_BAABHL010000128.1"/>
</dbReference>
<accession>A0A840ENK0</accession>
<feature type="domain" description="Glyoxalase-like" evidence="1">
    <location>
        <begin position="10"/>
        <end position="110"/>
    </location>
</feature>
<dbReference type="InterPro" id="IPR029068">
    <property type="entry name" value="Glyas_Bleomycin-R_OHBP_Dase"/>
</dbReference>
<evidence type="ECO:0000259" key="1">
    <source>
        <dbReference type="Pfam" id="PF18029"/>
    </source>
</evidence>
<dbReference type="Proteomes" id="UP000551501">
    <property type="component" value="Unassembled WGS sequence"/>
</dbReference>
<name>A0A840ENK0_9ACTN</name>
<dbReference type="Gene3D" id="3.10.180.10">
    <property type="entry name" value="2,3-Dihydroxybiphenyl 1,2-Dioxygenase, domain 1"/>
    <property type="match status" value="2"/>
</dbReference>
<dbReference type="InterPro" id="IPR041581">
    <property type="entry name" value="Glyoxalase_6"/>
</dbReference>
<proteinExistence type="predicted"/>
<dbReference type="Pfam" id="PF18029">
    <property type="entry name" value="Glyoxalase_6"/>
    <property type="match status" value="2"/>
</dbReference>
<evidence type="ECO:0000313" key="3">
    <source>
        <dbReference type="Proteomes" id="UP000551501"/>
    </source>
</evidence>
<comment type="caution">
    <text evidence="2">The sequence shown here is derived from an EMBL/GenBank/DDBJ whole genome shotgun (WGS) entry which is preliminary data.</text>
</comment>
<keyword evidence="3" id="KW-1185">Reference proteome</keyword>
<protein>
    <recommendedName>
        <fullName evidence="1">Glyoxalase-like domain-containing protein</fullName>
    </recommendedName>
</protein>
<gene>
    <name evidence="2" type="ORF">BKA16_000937</name>
</gene>
<feature type="domain" description="Glyoxalase-like" evidence="1">
    <location>
        <begin position="134"/>
        <end position="233"/>
    </location>
</feature>
<reference evidence="2 3" key="1">
    <citation type="submission" date="2020-08" db="EMBL/GenBank/DDBJ databases">
        <title>Sequencing the genomes of 1000 actinobacteria strains.</title>
        <authorList>
            <person name="Klenk H.-P."/>
        </authorList>
    </citation>
    <scope>NUCLEOTIDE SEQUENCE [LARGE SCALE GENOMIC DNA]</scope>
    <source>
        <strain evidence="2 3">DSM 45298</strain>
    </source>
</reference>
<sequence>MHVEWLTAYLDFPAPDFGSEVTFWRAISGSTVSPPRGENQEFATLEPFNGDAHLRVQRVDDGPGGIHLDIHVGDPVAASAEAVALGASLIADYATHCVLRSPGGGVFCLVPDGGEHTRARPIRWPGGTISIIDQICFDVPSRLFDAEVAFWEALTGHPMPGRGDPDRVGLTRNPALALQVLLVRSEVAEPATYLEVAATDLAEEIERHEDWGAAVVARCVDRVMMADPTGRHYFISQRNPRTGA</sequence>